<evidence type="ECO:0000256" key="2">
    <source>
        <dbReference type="ARBA" id="ARBA00022448"/>
    </source>
</evidence>
<evidence type="ECO:0000256" key="6">
    <source>
        <dbReference type="ARBA" id="ARBA00023136"/>
    </source>
</evidence>
<protein>
    <submittedName>
        <fullName evidence="9">ABC transporter permease subunit</fullName>
    </submittedName>
</protein>
<evidence type="ECO:0000256" key="1">
    <source>
        <dbReference type="ARBA" id="ARBA00004651"/>
    </source>
</evidence>
<evidence type="ECO:0000256" key="4">
    <source>
        <dbReference type="ARBA" id="ARBA00022692"/>
    </source>
</evidence>
<keyword evidence="6 7" id="KW-0472">Membrane</keyword>
<keyword evidence="4 7" id="KW-0812">Transmembrane</keyword>
<sequence>MTLPTRRPKPWHPPAALLVRLASILALLALWHVAATLAASRTLPPTAAVFEVMLRETRTGELPAHIGATLARVAVSFTLAMAIGTVIGVALGRVRALDRAFDTWLLAVLNTPALVVTVLAYVWLGLTEAAAILAVTVNKIPNVAVIMREGARSLDPGLEEMRRAYRFDRATWIRHVLLPQLAPYWVAAARSGLALVWKIVLLVELLGRPDGVGYAISYHFQLFDVAGLLSYSIAFAAIVFAIDVLVLQPLETHARRWRPAA</sequence>
<comment type="caution">
    <text evidence="9">The sequence shown here is derived from an EMBL/GenBank/DDBJ whole genome shotgun (WGS) entry which is preliminary data.</text>
</comment>
<reference evidence="9 10" key="2">
    <citation type="submission" date="2019-09" db="EMBL/GenBank/DDBJ databases">
        <authorList>
            <person name="Jin C."/>
        </authorList>
    </citation>
    <scope>NUCLEOTIDE SEQUENCE [LARGE SCALE GENOMIC DNA]</scope>
    <source>
        <strain evidence="9 10">BN140002</strain>
    </source>
</reference>
<feature type="transmembrane region" description="Helical" evidence="7">
    <location>
        <begin position="62"/>
        <end position="91"/>
    </location>
</feature>
<dbReference type="OrthoDB" id="8443696at2"/>
<comment type="subcellular location">
    <subcellularLocation>
        <location evidence="1 7">Cell membrane</location>
        <topology evidence="1 7">Multi-pass membrane protein</topology>
    </subcellularLocation>
</comment>
<feature type="transmembrane region" description="Helical" evidence="7">
    <location>
        <begin position="103"/>
        <end position="124"/>
    </location>
</feature>
<evidence type="ECO:0000313" key="10">
    <source>
        <dbReference type="Proteomes" id="UP000323142"/>
    </source>
</evidence>
<name>A0A5B2VHD6_9HYPH</name>
<evidence type="ECO:0000256" key="7">
    <source>
        <dbReference type="RuleBase" id="RU363032"/>
    </source>
</evidence>
<keyword evidence="5 7" id="KW-1133">Transmembrane helix</keyword>
<reference evidence="9 10" key="1">
    <citation type="submission" date="2019-09" db="EMBL/GenBank/DDBJ databases">
        <title>Salinarimonas rosea gen. nov., sp. nov., a new member of the a-2 subgroup of the Proteobacteria.</title>
        <authorList>
            <person name="Liu J."/>
        </authorList>
    </citation>
    <scope>NUCLEOTIDE SEQUENCE [LARGE SCALE GENOMIC DNA]</scope>
    <source>
        <strain evidence="9 10">BN140002</strain>
    </source>
</reference>
<dbReference type="AlphaFoldDB" id="A0A5B2VHD6"/>
<feature type="domain" description="ABC transmembrane type-1" evidence="8">
    <location>
        <begin position="66"/>
        <end position="246"/>
    </location>
</feature>
<proteinExistence type="inferred from homology"/>
<evidence type="ECO:0000259" key="8">
    <source>
        <dbReference type="PROSITE" id="PS50928"/>
    </source>
</evidence>
<gene>
    <name evidence="9" type="ORF">F0L46_10830</name>
</gene>
<dbReference type="PANTHER" id="PTHR30151">
    <property type="entry name" value="ALKANE SULFONATE ABC TRANSPORTER-RELATED, MEMBRANE SUBUNIT"/>
    <property type="match status" value="1"/>
</dbReference>
<dbReference type="PANTHER" id="PTHR30151:SF38">
    <property type="entry name" value="ALIPHATIC SULFONATES TRANSPORT PERMEASE PROTEIN SSUC-RELATED"/>
    <property type="match status" value="1"/>
</dbReference>
<keyword evidence="2 7" id="KW-0813">Transport</keyword>
<feature type="transmembrane region" description="Helical" evidence="7">
    <location>
        <begin position="228"/>
        <end position="247"/>
    </location>
</feature>
<keyword evidence="10" id="KW-1185">Reference proteome</keyword>
<comment type="similarity">
    <text evidence="7">Belongs to the binding-protein-dependent transport system permease family.</text>
</comment>
<accession>A0A5B2VHD6</accession>
<evidence type="ECO:0000256" key="3">
    <source>
        <dbReference type="ARBA" id="ARBA00022475"/>
    </source>
</evidence>
<evidence type="ECO:0000256" key="5">
    <source>
        <dbReference type="ARBA" id="ARBA00022989"/>
    </source>
</evidence>
<dbReference type="Gene3D" id="1.10.3720.10">
    <property type="entry name" value="MetI-like"/>
    <property type="match status" value="1"/>
</dbReference>
<dbReference type="Proteomes" id="UP000323142">
    <property type="component" value="Unassembled WGS sequence"/>
</dbReference>
<dbReference type="GO" id="GO:0055085">
    <property type="term" value="P:transmembrane transport"/>
    <property type="evidence" value="ECO:0007669"/>
    <property type="project" value="InterPro"/>
</dbReference>
<dbReference type="EMBL" id="VUOA01000019">
    <property type="protein sequence ID" value="KAA2237597.1"/>
    <property type="molecule type" value="Genomic_DNA"/>
</dbReference>
<dbReference type="PROSITE" id="PS50928">
    <property type="entry name" value="ABC_TM1"/>
    <property type="match status" value="1"/>
</dbReference>
<keyword evidence="3" id="KW-1003">Cell membrane</keyword>
<organism evidence="9 10">
    <name type="scientific">Salinarimonas soli</name>
    <dbReference type="NCBI Taxonomy" id="1638099"/>
    <lineage>
        <taxon>Bacteria</taxon>
        <taxon>Pseudomonadati</taxon>
        <taxon>Pseudomonadota</taxon>
        <taxon>Alphaproteobacteria</taxon>
        <taxon>Hyphomicrobiales</taxon>
        <taxon>Salinarimonadaceae</taxon>
        <taxon>Salinarimonas</taxon>
    </lineage>
</organism>
<dbReference type="InterPro" id="IPR000515">
    <property type="entry name" value="MetI-like"/>
</dbReference>
<dbReference type="Pfam" id="PF00528">
    <property type="entry name" value="BPD_transp_1"/>
    <property type="match status" value="1"/>
</dbReference>
<dbReference type="RefSeq" id="WP_149817544.1">
    <property type="nucleotide sequence ID" value="NZ_VUOA01000019.1"/>
</dbReference>
<dbReference type="GO" id="GO:0005886">
    <property type="term" value="C:plasma membrane"/>
    <property type="evidence" value="ECO:0007669"/>
    <property type="project" value="UniProtKB-SubCell"/>
</dbReference>
<dbReference type="InterPro" id="IPR035906">
    <property type="entry name" value="MetI-like_sf"/>
</dbReference>
<dbReference type="SUPFAM" id="SSF161098">
    <property type="entry name" value="MetI-like"/>
    <property type="match status" value="1"/>
</dbReference>
<evidence type="ECO:0000313" key="9">
    <source>
        <dbReference type="EMBL" id="KAA2237597.1"/>
    </source>
</evidence>